<gene>
    <name evidence="8" type="ORF">GQ43DRAFT_438056</name>
</gene>
<proteinExistence type="inferred from homology"/>
<evidence type="ECO:0000256" key="6">
    <source>
        <dbReference type="ARBA" id="ARBA00023242"/>
    </source>
</evidence>
<evidence type="ECO:0000256" key="2">
    <source>
        <dbReference type="ARBA" id="ARBA00006898"/>
    </source>
</evidence>
<dbReference type="PANTHER" id="PTHR15561">
    <property type="entry name" value="CALCITONIN GENE-RELATED PEPTIDE-RECEPTOR COMPONENT PROTEIN"/>
    <property type="match status" value="1"/>
</dbReference>
<evidence type="ECO:0000313" key="8">
    <source>
        <dbReference type="EMBL" id="KAF2204327.1"/>
    </source>
</evidence>
<dbReference type="GO" id="GO:0005666">
    <property type="term" value="C:RNA polymerase III complex"/>
    <property type="evidence" value="ECO:0007669"/>
    <property type="project" value="InterPro"/>
</dbReference>
<protein>
    <recommendedName>
        <fullName evidence="3">DNA-directed RNA polymerase III subunit RPC9</fullName>
    </recommendedName>
</protein>
<keyword evidence="6" id="KW-0539">Nucleus</keyword>
<keyword evidence="9" id="KW-1185">Reference proteome</keyword>
<dbReference type="EMBL" id="ML993879">
    <property type="protein sequence ID" value="KAF2204327.1"/>
    <property type="molecule type" value="Genomic_DNA"/>
</dbReference>
<name>A0A9P4JVS6_9PLEO</name>
<evidence type="ECO:0000256" key="7">
    <source>
        <dbReference type="SAM" id="MobiDB-lite"/>
    </source>
</evidence>
<dbReference type="PANTHER" id="PTHR15561:SF0">
    <property type="entry name" value="DNA-DIRECTED RNA POLYMERASE III SUBUNIT RPC9"/>
    <property type="match status" value="1"/>
</dbReference>
<dbReference type="SUPFAM" id="SSF47819">
    <property type="entry name" value="HRDC-like"/>
    <property type="match status" value="1"/>
</dbReference>
<dbReference type="OrthoDB" id="1746530at2759"/>
<dbReference type="GO" id="GO:0006384">
    <property type="term" value="P:transcription initiation at RNA polymerase III promoter"/>
    <property type="evidence" value="ECO:0007669"/>
    <property type="project" value="InterPro"/>
</dbReference>
<keyword evidence="5" id="KW-0804">Transcription</keyword>
<evidence type="ECO:0000256" key="3">
    <source>
        <dbReference type="ARBA" id="ARBA00016672"/>
    </source>
</evidence>
<comment type="caution">
    <text evidence="8">The sequence shown here is derived from an EMBL/GenBank/DDBJ whole genome shotgun (WGS) entry which is preliminary data.</text>
</comment>
<dbReference type="InterPro" id="IPR038324">
    <property type="entry name" value="Rpb4/RPC9_sf"/>
</dbReference>
<dbReference type="Gene3D" id="1.20.1250.40">
    <property type="match status" value="2"/>
</dbReference>
<keyword evidence="4" id="KW-0240">DNA-directed RNA polymerase</keyword>
<dbReference type="Proteomes" id="UP000799536">
    <property type="component" value="Unassembled WGS sequence"/>
</dbReference>
<dbReference type="GO" id="GO:0000166">
    <property type="term" value="F:nucleotide binding"/>
    <property type="evidence" value="ECO:0007669"/>
    <property type="project" value="InterPro"/>
</dbReference>
<sequence length="192" mass="21059">MHIKEIQSALLSNHEVFLHLQAEEAEYSGSDGTGRGRKKPAGLKATLRDTLSYLSSPSQPNVLLSQNRSSRPGTLYLGPQSLFSVLQSHLAPNAPNNHDPSASTNGTTNATTKRKPLPALNKAEFLQIMNLCPKTAVELECIIEEGHDRFSVEQMEELVDVIRGVLEQAEADIPAGAEDVRVPVKRKRKVKK</sequence>
<feature type="compositionally biased region" description="Low complexity" evidence="7">
    <location>
        <begin position="101"/>
        <end position="111"/>
    </location>
</feature>
<organism evidence="8 9">
    <name type="scientific">Delitschia confertaspora ATCC 74209</name>
    <dbReference type="NCBI Taxonomy" id="1513339"/>
    <lineage>
        <taxon>Eukaryota</taxon>
        <taxon>Fungi</taxon>
        <taxon>Dikarya</taxon>
        <taxon>Ascomycota</taxon>
        <taxon>Pezizomycotina</taxon>
        <taxon>Dothideomycetes</taxon>
        <taxon>Pleosporomycetidae</taxon>
        <taxon>Pleosporales</taxon>
        <taxon>Delitschiaceae</taxon>
        <taxon>Delitschia</taxon>
    </lineage>
</organism>
<evidence type="ECO:0000256" key="5">
    <source>
        <dbReference type="ARBA" id="ARBA00023163"/>
    </source>
</evidence>
<dbReference type="InterPro" id="IPR010997">
    <property type="entry name" value="HRDC-like_sf"/>
</dbReference>
<comment type="subcellular location">
    <subcellularLocation>
        <location evidence="1">Nucleus</location>
    </subcellularLocation>
</comment>
<reference evidence="8" key="1">
    <citation type="journal article" date="2020" name="Stud. Mycol.">
        <title>101 Dothideomycetes genomes: a test case for predicting lifestyles and emergence of pathogens.</title>
        <authorList>
            <person name="Haridas S."/>
            <person name="Albert R."/>
            <person name="Binder M."/>
            <person name="Bloem J."/>
            <person name="Labutti K."/>
            <person name="Salamov A."/>
            <person name="Andreopoulos B."/>
            <person name="Baker S."/>
            <person name="Barry K."/>
            <person name="Bills G."/>
            <person name="Bluhm B."/>
            <person name="Cannon C."/>
            <person name="Castanera R."/>
            <person name="Culley D."/>
            <person name="Daum C."/>
            <person name="Ezra D."/>
            <person name="Gonzalez J."/>
            <person name="Henrissat B."/>
            <person name="Kuo A."/>
            <person name="Liang C."/>
            <person name="Lipzen A."/>
            <person name="Lutzoni F."/>
            <person name="Magnuson J."/>
            <person name="Mondo S."/>
            <person name="Nolan M."/>
            <person name="Ohm R."/>
            <person name="Pangilinan J."/>
            <person name="Park H.-J."/>
            <person name="Ramirez L."/>
            <person name="Alfaro M."/>
            <person name="Sun H."/>
            <person name="Tritt A."/>
            <person name="Yoshinaga Y."/>
            <person name="Zwiers L.-H."/>
            <person name="Turgeon B."/>
            <person name="Goodwin S."/>
            <person name="Spatafora J."/>
            <person name="Crous P."/>
            <person name="Grigoriev I."/>
        </authorList>
    </citation>
    <scope>NUCLEOTIDE SEQUENCE</scope>
    <source>
        <strain evidence="8">ATCC 74209</strain>
    </source>
</reference>
<feature type="region of interest" description="Disordered" evidence="7">
    <location>
        <begin position="90"/>
        <end position="116"/>
    </location>
</feature>
<dbReference type="Pfam" id="PF03874">
    <property type="entry name" value="RNA_pol_Rpb4"/>
    <property type="match status" value="1"/>
</dbReference>
<evidence type="ECO:0000256" key="1">
    <source>
        <dbReference type="ARBA" id="ARBA00004123"/>
    </source>
</evidence>
<evidence type="ECO:0000313" key="9">
    <source>
        <dbReference type="Proteomes" id="UP000799536"/>
    </source>
</evidence>
<accession>A0A9P4JVS6</accession>
<dbReference type="AlphaFoldDB" id="A0A9P4JVS6"/>
<dbReference type="InterPro" id="IPR038846">
    <property type="entry name" value="RPC9"/>
</dbReference>
<dbReference type="InterPro" id="IPR005574">
    <property type="entry name" value="Rpb4/RPC9"/>
</dbReference>
<evidence type="ECO:0000256" key="4">
    <source>
        <dbReference type="ARBA" id="ARBA00022478"/>
    </source>
</evidence>
<comment type="similarity">
    <text evidence="2">Belongs to the eukaryotic RPC9 RNA polymerase subunit family.</text>
</comment>